<evidence type="ECO:0000313" key="2">
    <source>
        <dbReference type="Proteomes" id="UP001059596"/>
    </source>
</evidence>
<organism evidence="1 2">
    <name type="scientific">Drosophila gunungcola</name>
    <name type="common">fruit fly</name>
    <dbReference type="NCBI Taxonomy" id="103775"/>
    <lineage>
        <taxon>Eukaryota</taxon>
        <taxon>Metazoa</taxon>
        <taxon>Ecdysozoa</taxon>
        <taxon>Arthropoda</taxon>
        <taxon>Hexapoda</taxon>
        <taxon>Insecta</taxon>
        <taxon>Pterygota</taxon>
        <taxon>Neoptera</taxon>
        <taxon>Endopterygota</taxon>
        <taxon>Diptera</taxon>
        <taxon>Brachycera</taxon>
        <taxon>Muscomorpha</taxon>
        <taxon>Ephydroidea</taxon>
        <taxon>Drosophilidae</taxon>
        <taxon>Drosophila</taxon>
        <taxon>Sophophora</taxon>
    </lineage>
</organism>
<proteinExistence type="predicted"/>
<gene>
    <name evidence="1" type="ORF">M5D96_005033</name>
</gene>
<keyword evidence="2" id="KW-1185">Reference proteome</keyword>
<comment type="caution">
    <text evidence="1">The sequence shown here is derived from an EMBL/GenBank/DDBJ whole genome shotgun (WGS) entry which is preliminary data.</text>
</comment>
<dbReference type="Proteomes" id="UP001059596">
    <property type="component" value="Unassembled WGS sequence"/>
</dbReference>
<name>A0A9P9YVK1_9MUSC</name>
<accession>A0A9P9YVK1</accession>
<evidence type="ECO:0000313" key="1">
    <source>
        <dbReference type="EMBL" id="KAI8043695.1"/>
    </source>
</evidence>
<dbReference type="EMBL" id="JAMKOV010000002">
    <property type="protein sequence ID" value="KAI8043695.1"/>
    <property type="molecule type" value="Genomic_DNA"/>
</dbReference>
<protein>
    <submittedName>
        <fullName evidence="1">Uncharacterized protein</fullName>
    </submittedName>
</protein>
<reference evidence="1" key="1">
    <citation type="journal article" date="2023" name="Genome Biol. Evol.">
        <title>Long-read-based Genome Assembly of Drosophila gunungcola Reveals Fewer Chemosensory Genes in Flower-breeding Species.</title>
        <authorList>
            <person name="Negi A."/>
            <person name="Liao B.Y."/>
            <person name="Yeh S.D."/>
        </authorList>
    </citation>
    <scope>NUCLEOTIDE SEQUENCE</scope>
    <source>
        <strain evidence="1">Sukarami</strain>
    </source>
</reference>
<sequence>MRERIVMDLELQVFGHFSAKTIFSEIWKGVTS</sequence>
<dbReference type="AlphaFoldDB" id="A0A9P9YVK1"/>